<reference evidence="1 2" key="1">
    <citation type="submission" date="2020-08" db="EMBL/GenBank/DDBJ databases">
        <title>Edaphobacter telluris sp. nov. and Acidobacterium dinghuensis sp. nov., two acidobacteria isolated from forest soil.</title>
        <authorList>
            <person name="Fu J."/>
            <person name="Qiu L."/>
        </authorList>
    </citation>
    <scope>NUCLEOTIDE SEQUENCE [LARGE SCALE GENOMIC DNA]</scope>
    <source>
        <strain evidence="1">4Y35</strain>
    </source>
</reference>
<sequence length="416" mass="44760">MRTPPPVSGEDYSTAIGAEARSNYLYAGFTVNTAYTDNVLAGTTTNPVGDTSYSIWPTIAIDQTTPRLHQTFTYRPGFTIYQHTSSLNETDQNLAFDLQYRLSPHLTATVRDSFRKSSNVFNQSYPFTGEGISGSAQSPLVPVVAPFADQLSNNANAEITYQFARNGMFGASGTFTNLHYPDPSQAPGLSDSSSRGGAGFYSYRLTKAQYLGATYQYSQMLGSLAAVDNGAQTGAESDTRTHALLAFYTVYLKPNLSLSLSGGPQHYEVSEAPFPTIRSWAPAATASMGWQGSRTTFAVSYAHVISGGGGLVGAFDSNSANVSAGWQVARAWTVGPMASYASTKNVSPFLIGTNPGGHMISGTIAVRHRIGERFGVEFGYQRLHQSYRSIAVVSNAPDTDRGYMSISYQLTRPLGR</sequence>
<keyword evidence="2" id="KW-1185">Reference proteome</keyword>
<dbReference type="SUPFAM" id="SSF56935">
    <property type="entry name" value="Porins"/>
    <property type="match status" value="1"/>
</dbReference>
<organism evidence="1 2">
    <name type="scientific">Alloacidobacterium dinghuense</name>
    <dbReference type="NCBI Taxonomy" id="2763107"/>
    <lineage>
        <taxon>Bacteria</taxon>
        <taxon>Pseudomonadati</taxon>
        <taxon>Acidobacteriota</taxon>
        <taxon>Terriglobia</taxon>
        <taxon>Terriglobales</taxon>
        <taxon>Acidobacteriaceae</taxon>
        <taxon>Alloacidobacterium</taxon>
    </lineage>
</organism>
<gene>
    <name evidence="1" type="ORF">H7849_05885</name>
</gene>
<dbReference type="RefSeq" id="WP_186744938.1">
    <property type="nucleotide sequence ID" value="NZ_CP060394.1"/>
</dbReference>
<dbReference type="Proteomes" id="UP000515312">
    <property type="component" value="Chromosome"/>
</dbReference>
<evidence type="ECO:0000313" key="2">
    <source>
        <dbReference type="Proteomes" id="UP000515312"/>
    </source>
</evidence>
<dbReference type="AlphaFoldDB" id="A0A7G8BLQ7"/>
<dbReference type="EMBL" id="CP060394">
    <property type="protein sequence ID" value="QNI33477.1"/>
    <property type="molecule type" value="Genomic_DNA"/>
</dbReference>
<evidence type="ECO:0000313" key="1">
    <source>
        <dbReference type="EMBL" id="QNI33477.1"/>
    </source>
</evidence>
<dbReference type="KEGG" id="adin:H7849_05885"/>
<proteinExistence type="predicted"/>
<accession>A0A7G8BLQ7</accession>
<name>A0A7G8BLQ7_9BACT</name>
<protein>
    <submittedName>
        <fullName evidence="1">Uncharacterized protein</fullName>
    </submittedName>
</protein>